<keyword evidence="1" id="KW-1185">Reference proteome</keyword>
<dbReference type="Proteomes" id="UP000790787">
    <property type="component" value="Chromosome 19"/>
</dbReference>
<organism evidence="1 2">
    <name type="scientific">Nicotiana tabacum</name>
    <name type="common">Common tobacco</name>
    <dbReference type="NCBI Taxonomy" id="4097"/>
    <lineage>
        <taxon>Eukaryota</taxon>
        <taxon>Viridiplantae</taxon>
        <taxon>Streptophyta</taxon>
        <taxon>Embryophyta</taxon>
        <taxon>Tracheophyta</taxon>
        <taxon>Spermatophyta</taxon>
        <taxon>Magnoliopsida</taxon>
        <taxon>eudicotyledons</taxon>
        <taxon>Gunneridae</taxon>
        <taxon>Pentapetalae</taxon>
        <taxon>asterids</taxon>
        <taxon>lamiids</taxon>
        <taxon>Solanales</taxon>
        <taxon>Solanaceae</taxon>
        <taxon>Nicotianoideae</taxon>
        <taxon>Nicotianeae</taxon>
        <taxon>Nicotiana</taxon>
    </lineage>
</organism>
<reference evidence="2" key="2">
    <citation type="submission" date="2025-08" db="UniProtKB">
        <authorList>
            <consortium name="RefSeq"/>
        </authorList>
    </citation>
    <scope>IDENTIFICATION</scope>
    <source>
        <tissue evidence="2">Leaf</tissue>
    </source>
</reference>
<name>A0AC58TDB0_TOBAC</name>
<gene>
    <name evidence="2" type="primary">LOC142173511</name>
</gene>
<protein>
    <submittedName>
        <fullName evidence="2">Uncharacterized protein LOC142173511</fullName>
    </submittedName>
</protein>
<reference evidence="1" key="1">
    <citation type="journal article" date="2014" name="Nat. Commun.">
        <title>The tobacco genome sequence and its comparison with those of tomato and potato.</title>
        <authorList>
            <person name="Sierro N."/>
            <person name="Battey J.N."/>
            <person name="Ouadi S."/>
            <person name="Bakaher N."/>
            <person name="Bovet L."/>
            <person name="Willig A."/>
            <person name="Goepfert S."/>
            <person name="Peitsch M.C."/>
            <person name="Ivanov N.V."/>
        </authorList>
    </citation>
    <scope>NUCLEOTIDE SEQUENCE [LARGE SCALE GENOMIC DNA]</scope>
</reference>
<accession>A0AC58TDB0</accession>
<dbReference type="RefSeq" id="XP_075095217.1">
    <property type="nucleotide sequence ID" value="XM_075239116.1"/>
</dbReference>
<sequence length="162" mass="18183">MVSEVWTLFTDGAYNVKGSGLEVVLIAPSRETLRHAIRTVPLTNNEAEYGNLVAELELAWGLGSEVIEVKCGSQLVVNQIYEIFDTKEERLQQYLNKVQELLARFREWSITHIPREENVEAYALANLGSSTKMKGSDSGAVVQLLHLVLDVDNYWEANCLKA</sequence>
<proteinExistence type="predicted"/>
<evidence type="ECO:0000313" key="1">
    <source>
        <dbReference type="Proteomes" id="UP000790787"/>
    </source>
</evidence>
<evidence type="ECO:0000313" key="2">
    <source>
        <dbReference type="RefSeq" id="XP_075095217.1"/>
    </source>
</evidence>